<dbReference type="Proteomes" id="UP001589587">
    <property type="component" value="Unassembled WGS sequence"/>
</dbReference>
<organism evidence="1 2">
    <name type="scientific">Rhodococcus baikonurensis</name>
    <dbReference type="NCBI Taxonomy" id="172041"/>
    <lineage>
        <taxon>Bacteria</taxon>
        <taxon>Bacillati</taxon>
        <taxon>Actinomycetota</taxon>
        <taxon>Actinomycetes</taxon>
        <taxon>Mycobacteriales</taxon>
        <taxon>Nocardiaceae</taxon>
        <taxon>Rhodococcus</taxon>
        <taxon>Rhodococcus erythropolis group</taxon>
    </lineage>
</organism>
<gene>
    <name evidence="1" type="ORF">ACFFQ6_23740</name>
</gene>
<reference evidence="1 2" key="1">
    <citation type="submission" date="2024-09" db="EMBL/GenBank/DDBJ databases">
        <authorList>
            <person name="Sun Q."/>
            <person name="Mori K."/>
        </authorList>
    </citation>
    <scope>NUCLEOTIDE SEQUENCE [LARGE SCALE GENOMIC DNA]</scope>
    <source>
        <strain evidence="1 2">JCM 11411</strain>
    </source>
</reference>
<evidence type="ECO:0000313" key="2">
    <source>
        <dbReference type="Proteomes" id="UP001589587"/>
    </source>
</evidence>
<name>A0ABV5XJS0_9NOCA</name>
<proteinExistence type="predicted"/>
<protein>
    <submittedName>
        <fullName evidence="1">Uncharacterized protein</fullName>
    </submittedName>
</protein>
<comment type="caution">
    <text evidence="1">The sequence shown here is derived from an EMBL/GenBank/DDBJ whole genome shotgun (WGS) entry which is preliminary data.</text>
</comment>
<dbReference type="EMBL" id="JBHMAS010000050">
    <property type="protein sequence ID" value="MFB9782723.1"/>
    <property type="molecule type" value="Genomic_DNA"/>
</dbReference>
<dbReference type="RefSeq" id="WP_378375562.1">
    <property type="nucleotide sequence ID" value="NZ_JBHMAS010000050.1"/>
</dbReference>
<evidence type="ECO:0000313" key="1">
    <source>
        <dbReference type="EMBL" id="MFB9782723.1"/>
    </source>
</evidence>
<sequence>MSALTRELNDAGIAESLIQQLQTTASATNYGLQRSIHLDRENLEGLAYVMILACADIADGTMTLQESVDVDISTGRAAATPRS</sequence>
<accession>A0ABV5XJS0</accession>
<keyword evidence="2" id="KW-1185">Reference proteome</keyword>